<dbReference type="GO" id="GO:0103117">
    <property type="term" value="F:UDP-3-O-acyl-N-acetylglucosamine deacetylase activity"/>
    <property type="evidence" value="ECO:0007669"/>
    <property type="project" value="UniProtKB-UniRule"/>
</dbReference>
<dbReference type="Proteomes" id="UP000253941">
    <property type="component" value="Unassembled WGS sequence"/>
</dbReference>
<dbReference type="PANTHER" id="PTHR33694">
    <property type="entry name" value="UDP-3-O-ACYL-N-ACETYLGLUCOSAMINE DEACETYLASE 1, MITOCHONDRIAL-RELATED"/>
    <property type="match status" value="1"/>
</dbReference>
<keyword evidence="9 12" id="KW-0862">Zinc</keyword>
<dbReference type="EC" id="3.5.1.108" evidence="4 12"/>
<dbReference type="Gene3D" id="3.30.230.20">
    <property type="entry name" value="lpxc deacetylase, domain 1"/>
    <property type="match status" value="1"/>
</dbReference>
<comment type="function">
    <text evidence="2 12">Catalyzes the hydrolysis of UDP-3-O-myristoyl-N-acetylglucosamine to form UDP-3-O-myristoylglucosamine and acetate, the committed step in lipid A biosynthesis.</text>
</comment>
<evidence type="ECO:0000256" key="4">
    <source>
        <dbReference type="ARBA" id="ARBA00012745"/>
    </source>
</evidence>
<evidence type="ECO:0000313" key="14">
    <source>
        <dbReference type="EMBL" id="RDD61351.1"/>
    </source>
</evidence>
<evidence type="ECO:0000256" key="10">
    <source>
        <dbReference type="ARBA" id="ARBA00023098"/>
    </source>
</evidence>
<feature type="active site" description="Proton donor" evidence="12">
    <location>
        <position position="292"/>
    </location>
</feature>
<dbReference type="RefSeq" id="WP_114582813.1">
    <property type="nucleotide sequence ID" value="NZ_QPMH01000013.1"/>
</dbReference>
<reference evidence="14 15" key="1">
    <citation type="submission" date="2018-07" db="EMBL/GenBank/DDBJ databases">
        <title>Venubactetium sediminum gen. nov., sp. nov., isolated from a marine solar saltern.</title>
        <authorList>
            <person name="Wang S."/>
        </authorList>
    </citation>
    <scope>NUCLEOTIDE SEQUENCE [LARGE SCALE GENOMIC DNA]</scope>
    <source>
        <strain evidence="14 15">WD2A32</strain>
    </source>
</reference>
<dbReference type="NCBIfam" id="TIGR00325">
    <property type="entry name" value="lpxC"/>
    <property type="match status" value="1"/>
</dbReference>
<dbReference type="AlphaFoldDB" id="A0A369T7P9"/>
<evidence type="ECO:0000256" key="1">
    <source>
        <dbReference type="ARBA" id="ARBA00001947"/>
    </source>
</evidence>
<dbReference type="SUPFAM" id="SSF54211">
    <property type="entry name" value="Ribosomal protein S5 domain 2-like"/>
    <property type="match status" value="2"/>
</dbReference>
<evidence type="ECO:0000256" key="6">
    <source>
        <dbReference type="ARBA" id="ARBA00022556"/>
    </source>
</evidence>
<dbReference type="Gene3D" id="3.30.1700.10">
    <property type="entry name" value="lpxc deacetylase, domain 2"/>
    <property type="match status" value="1"/>
</dbReference>
<dbReference type="HAMAP" id="MF_00388">
    <property type="entry name" value="LpxC"/>
    <property type="match status" value="1"/>
</dbReference>
<keyword evidence="10 12" id="KW-0443">Lipid metabolism</keyword>
<dbReference type="InterPro" id="IPR020568">
    <property type="entry name" value="Ribosomal_Su5_D2-typ_SF"/>
</dbReference>
<dbReference type="InterPro" id="IPR004463">
    <property type="entry name" value="UDP-acyl_GlcNac_deAcase"/>
</dbReference>
<evidence type="ECO:0000313" key="15">
    <source>
        <dbReference type="Proteomes" id="UP000253941"/>
    </source>
</evidence>
<dbReference type="GO" id="GO:0016020">
    <property type="term" value="C:membrane"/>
    <property type="evidence" value="ECO:0007669"/>
    <property type="project" value="GOC"/>
</dbReference>
<evidence type="ECO:0000256" key="13">
    <source>
        <dbReference type="SAM" id="MobiDB-lite"/>
    </source>
</evidence>
<feature type="region of interest" description="Disordered" evidence="13">
    <location>
        <begin position="1"/>
        <end position="30"/>
    </location>
</feature>
<organism evidence="14 15">
    <name type="scientific">Ferruginivarius sediminum</name>
    <dbReference type="NCBI Taxonomy" id="2661937"/>
    <lineage>
        <taxon>Bacteria</taxon>
        <taxon>Pseudomonadati</taxon>
        <taxon>Pseudomonadota</taxon>
        <taxon>Alphaproteobacteria</taxon>
        <taxon>Rhodospirillales</taxon>
        <taxon>Rhodospirillaceae</taxon>
        <taxon>Ferruginivarius</taxon>
    </lineage>
</organism>
<comment type="similarity">
    <text evidence="12">Belongs to the LpxC family.</text>
</comment>
<comment type="caution">
    <text evidence="14">The sequence shown here is derived from an EMBL/GenBank/DDBJ whole genome shotgun (WGS) entry which is preliminary data.</text>
</comment>
<gene>
    <name evidence="12" type="primary">lpxC</name>
    <name evidence="14" type="ORF">DRB17_13580</name>
</gene>
<dbReference type="UniPathway" id="UPA00359">
    <property type="reaction ID" value="UER00478"/>
</dbReference>
<comment type="cofactor">
    <cofactor evidence="1 12">
        <name>Zn(2+)</name>
        <dbReference type="ChEBI" id="CHEBI:29105"/>
    </cofactor>
</comment>
<evidence type="ECO:0000256" key="9">
    <source>
        <dbReference type="ARBA" id="ARBA00022833"/>
    </source>
</evidence>
<evidence type="ECO:0000256" key="12">
    <source>
        <dbReference type="HAMAP-Rule" id="MF_00388"/>
    </source>
</evidence>
<comment type="pathway">
    <text evidence="3 12">Glycolipid biosynthesis; lipid IV(A) biosynthesis; lipid IV(A) from (3R)-3-hydroxytetradecanoyl-[acyl-carrier-protein] and UDP-N-acetyl-alpha-D-glucosamine: step 2/6.</text>
</comment>
<evidence type="ECO:0000256" key="11">
    <source>
        <dbReference type="ARBA" id="ARBA00024535"/>
    </source>
</evidence>
<accession>A0A369T7P9</accession>
<dbReference type="InterPro" id="IPR011334">
    <property type="entry name" value="UDP-acyl_GlcNac_deAcase_C"/>
</dbReference>
<dbReference type="GO" id="GO:0046872">
    <property type="term" value="F:metal ion binding"/>
    <property type="evidence" value="ECO:0007669"/>
    <property type="project" value="UniProtKB-KW"/>
</dbReference>
<dbReference type="GO" id="GO:0009245">
    <property type="term" value="P:lipid A biosynthetic process"/>
    <property type="evidence" value="ECO:0007669"/>
    <property type="project" value="UniProtKB-UniRule"/>
</dbReference>
<keyword evidence="15" id="KW-1185">Reference proteome</keyword>
<name>A0A369T7P9_9PROT</name>
<keyword evidence="6 12" id="KW-0441">Lipid A biosynthesis</keyword>
<keyword evidence="5 12" id="KW-0444">Lipid biosynthesis</keyword>
<dbReference type="EMBL" id="QPMH01000013">
    <property type="protein sequence ID" value="RDD61351.1"/>
    <property type="molecule type" value="Genomic_DNA"/>
</dbReference>
<dbReference type="InterPro" id="IPR015870">
    <property type="entry name" value="UDP-acyl_N-AcGlcN_deAcase_N"/>
</dbReference>
<feature type="compositionally biased region" description="Polar residues" evidence="13">
    <location>
        <begin position="1"/>
        <end position="11"/>
    </location>
</feature>
<evidence type="ECO:0000256" key="2">
    <source>
        <dbReference type="ARBA" id="ARBA00002923"/>
    </source>
</evidence>
<keyword evidence="8 12" id="KW-0378">Hydrolase</keyword>
<protein>
    <recommendedName>
        <fullName evidence="4 12">UDP-3-O-acyl-N-acetylglucosamine deacetylase</fullName>
        <shortName evidence="12">UDP-3-O-acyl-GlcNAc deacetylase</shortName>
        <ecNumber evidence="4 12">3.5.1.108</ecNumber>
    </recommendedName>
    <alternativeName>
        <fullName evidence="12">UDP-3-O-[R-3-hydroxymyristoyl]-N-acetylglucosamine deacetylase</fullName>
    </alternativeName>
</protein>
<feature type="binding site" evidence="12">
    <location>
        <position position="265"/>
    </location>
    <ligand>
        <name>Zn(2+)</name>
        <dbReference type="ChEBI" id="CHEBI:29105"/>
    </ligand>
</feature>
<sequence>MRATQNAQRTTASEEHRQASGAARKASGLTLRQQTLKNPIHCSGIGLHSGAKVSMTLHPREAGAGIAFRRSDLAGAPEIAATWENAVETPLCTTLVRGEVRVATVEHLMSALAGVGIDNVLVELDGPEVPIMDGSAAPFVFLIECAGIAELSAPRMAIRVHRTVAIEETHRSARLLPAARGLGIDFEIDFDSPAVARQDWSVQLSRTVYKRDIARARTFGFLHEVDKLRESGLARGGSLDNAVVISQDGILNEGGLRYDDEFVRHKVLDAVGDLYLAGAPIIGRFQGAQSGHALNLRLVAALLSDPSAWSWTEMSQADLGVVESGGAAIPSRAVAASV</sequence>
<dbReference type="Pfam" id="PF03331">
    <property type="entry name" value="LpxC"/>
    <property type="match status" value="1"/>
</dbReference>
<dbReference type="PANTHER" id="PTHR33694:SF1">
    <property type="entry name" value="UDP-3-O-ACYL-N-ACETYLGLUCOSAMINE DEACETYLASE 1, MITOCHONDRIAL-RELATED"/>
    <property type="match status" value="1"/>
</dbReference>
<evidence type="ECO:0000256" key="8">
    <source>
        <dbReference type="ARBA" id="ARBA00022801"/>
    </source>
</evidence>
<comment type="catalytic activity">
    <reaction evidence="11 12">
        <text>a UDP-3-O-[(3R)-3-hydroxyacyl]-N-acetyl-alpha-D-glucosamine + H2O = a UDP-3-O-[(3R)-3-hydroxyacyl]-alpha-D-glucosamine + acetate</text>
        <dbReference type="Rhea" id="RHEA:67816"/>
        <dbReference type="ChEBI" id="CHEBI:15377"/>
        <dbReference type="ChEBI" id="CHEBI:30089"/>
        <dbReference type="ChEBI" id="CHEBI:137740"/>
        <dbReference type="ChEBI" id="CHEBI:173225"/>
        <dbReference type="EC" id="3.5.1.108"/>
    </reaction>
</comment>
<evidence type="ECO:0000256" key="3">
    <source>
        <dbReference type="ARBA" id="ARBA00005002"/>
    </source>
</evidence>
<proteinExistence type="inferred from homology"/>
<evidence type="ECO:0000256" key="5">
    <source>
        <dbReference type="ARBA" id="ARBA00022516"/>
    </source>
</evidence>
<evidence type="ECO:0000256" key="7">
    <source>
        <dbReference type="ARBA" id="ARBA00022723"/>
    </source>
</evidence>
<feature type="binding site" evidence="12">
    <location>
        <position position="107"/>
    </location>
    <ligand>
        <name>Zn(2+)</name>
        <dbReference type="ChEBI" id="CHEBI:29105"/>
    </ligand>
</feature>
<keyword evidence="7 12" id="KW-0479">Metal-binding</keyword>
<feature type="binding site" evidence="12">
    <location>
        <position position="269"/>
    </location>
    <ligand>
        <name>Zn(2+)</name>
        <dbReference type="ChEBI" id="CHEBI:29105"/>
    </ligand>
</feature>